<evidence type="ECO:0000256" key="3">
    <source>
        <dbReference type="ARBA" id="ARBA00023002"/>
    </source>
</evidence>
<proteinExistence type="predicted"/>
<dbReference type="PANTHER" id="PTHR11771">
    <property type="entry name" value="LIPOXYGENASE"/>
    <property type="match status" value="1"/>
</dbReference>
<dbReference type="AlphaFoldDB" id="A0AAD5BLZ5"/>
<dbReference type="SUPFAM" id="SSF48484">
    <property type="entry name" value="Lipoxigenase"/>
    <property type="match status" value="1"/>
</dbReference>
<reference evidence="5" key="1">
    <citation type="submission" date="2022-06" db="EMBL/GenBank/DDBJ databases">
        <title>Uncovering the hologenomic basis of an extraordinary plant invasion.</title>
        <authorList>
            <person name="Bieker V.C."/>
            <person name="Martin M.D."/>
            <person name="Gilbert T."/>
            <person name="Hodgins K."/>
            <person name="Battlay P."/>
            <person name="Petersen B."/>
            <person name="Wilson J."/>
        </authorList>
    </citation>
    <scope>NUCLEOTIDE SEQUENCE</scope>
    <source>
        <strain evidence="5">AA19_3_7</strain>
        <tissue evidence="5">Leaf</tissue>
    </source>
</reference>
<name>A0AAD5BLZ5_AMBAR</name>
<keyword evidence="1" id="KW-0479">Metal-binding</keyword>
<gene>
    <name evidence="5" type="ORF">M8C21_006965</name>
</gene>
<evidence type="ECO:0000256" key="2">
    <source>
        <dbReference type="ARBA" id="ARBA00022964"/>
    </source>
</evidence>
<dbReference type="PROSITE" id="PS51393">
    <property type="entry name" value="LIPOXYGENASE_3"/>
    <property type="match status" value="1"/>
</dbReference>
<evidence type="ECO:0000256" key="1">
    <source>
        <dbReference type="ARBA" id="ARBA00022723"/>
    </source>
</evidence>
<sequence>MRYTLEINALARQNLINADGFIKQCFTPGRDCMEISVAAYKTWQFDLEGLPAGLIRRDVAVRDPSKPHGLKLLIEDYPYASDGLMIWEAIQTWVRTYVNRYYLDAAHGSSESSSYSLHDRLQFVITSKKNERPDRYSHIDLLENSAIDDVVVLSVVLEKVKNKNIAVEIYVDKDNARKDEIAALGGQTATGTNVFSAFYDRLKKVMQALRRLKGSSGSRKEKMLAETKVVFDQLTEDAMKLMKDGDYKIYDEKQEVFQREAEGFKKLARARGEGTYLSLANHNSMAGDFNYNGQAADNTSNNEDSFDMFAENDDEKATANPSNGTITVAVWVIIITPLQSTGLYCNAAFGQCLKREGGGHDCVRLWCCWMVEMMVAVVPEMMSGSFKNVDDGGGARNPEYHPPIYLNPVDRFMVNGIQMKNSGMIMLASATSARHACNTGCTG</sequence>
<keyword evidence="6" id="KW-1185">Reference proteome</keyword>
<dbReference type="Pfam" id="PF00305">
    <property type="entry name" value="Lipoxygenase"/>
    <property type="match status" value="1"/>
</dbReference>
<feature type="domain" description="Lipoxygenase" evidence="4">
    <location>
        <begin position="1"/>
        <end position="106"/>
    </location>
</feature>
<dbReference type="InterPro" id="IPR000907">
    <property type="entry name" value="LipOase"/>
</dbReference>
<evidence type="ECO:0000259" key="4">
    <source>
        <dbReference type="PROSITE" id="PS51393"/>
    </source>
</evidence>
<accession>A0AAD5BLZ5</accession>
<evidence type="ECO:0000313" key="5">
    <source>
        <dbReference type="EMBL" id="KAI7724851.1"/>
    </source>
</evidence>
<dbReference type="Gene3D" id="1.20.245.10">
    <property type="entry name" value="Lipoxygenase-1, Domain 5"/>
    <property type="match status" value="1"/>
</dbReference>
<dbReference type="Proteomes" id="UP001206925">
    <property type="component" value="Unassembled WGS sequence"/>
</dbReference>
<dbReference type="InterPro" id="IPR036226">
    <property type="entry name" value="LipOase_C_sf"/>
</dbReference>
<dbReference type="InterPro" id="IPR013819">
    <property type="entry name" value="LipOase_C"/>
</dbReference>
<keyword evidence="3" id="KW-0560">Oxidoreductase</keyword>
<dbReference type="GO" id="GO:0016702">
    <property type="term" value="F:oxidoreductase activity, acting on single donors with incorporation of molecular oxygen, incorporation of two atoms of oxygen"/>
    <property type="evidence" value="ECO:0007669"/>
    <property type="project" value="InterPro"/>
</dbReference>
<protein>
    <recommendedName>
        <fullName evidence="4">Lipoxygenase domain-containing protein</fullName>
    </recommendedName>
</protein>
<organism evidence="5 6">
    <name type="scientific">Ambrosia artemisiifolia</name>
    <name type="common">Common ragweed</name>
    <dbReference type="NCBI Taxonomy" id="4212"/>
    <lineage>
        <taxon>Eukaryota</taxon>
        <taxon>Viridiplantae</taxon>
        <taxon>Streptophyta</taxon>
        <taxon>Embryophyta</taxon>
        <taxon>Tracheophyta</taxon>
        <taxon>Spermatophyta</taxon>
        <taxon>Magnoliopsida</taxon>
        <taxon>eudicotyledons</taxon>
        <taxon>Gunneridae</taxon>
        <taxon>Pentapetalae</taxon>
        <taxon>asterids</taxon>
        <taxon>campanulids</taxon>
        <taxon>Asterales</taxon>
        <taxon>Asteraceae</taxon>
        <taxon>Asteroideae</taxon>
        <taxon>Heliantheae alliance</taxon>
        <taxon>Heliantheae</taxon>
        <taxon>Ambrosia</taxon>
    </lineage>
</organism>
<evidence type="ECO:0000313" key="6">
    <source>
        <dbReference type="Proteomes" id="UP001206925"/>
    </source>
</evidence>
<comment type="caution">
    <text evidence="5">The sequence shown here is derived from an EMBL/GenBank/DDBJ whole genome shotgun (WGS) entry which is preliminary data.</text>
</comment>
<keyword evidence="2" id="KW-0223">Dioxygenase</keyword>
<dbReference type="GO" id="GO:0034440">
    <property type="term" value="P:lipid oxidation"/>
    <property type="evidence" value="ECO:0007669"/>
    <property type="project" value="InterPro"/>
</dbReference>
<dbReference type="EMBL" id="JAMZMK010012149">
    <property type="protein sequence ID" value="KAI7724851.1"/>
    <property type="molecule type" value="Genomic_DNA"/>
</dbReference>
<dbReference type="GO" id="GO:0046872">
    <property type="term" value="F:metal ion binding"/>
    <property type="evidence" value="ECO:0007669"/>
    <property type="project" value="UniProtKB-KW"/>
</dbReference>